<dbReference type="EMBL" id="MH825712">
    <property type="protein sequence ID" value="AYD87317.1"/>
    <property type="molecule type" value="Genomic_DNA"/>
</dbReference>
<evidence type="ECO:0000313" key="2">
    <source>
        <dbReference type="Proteomes" id="UP000281993"/>
    </source>
</evidence>
<protein>
    <submittedName>
        <fullName evidence="1">Uncharacterized protein</fullName>
    </submittedName>
</protein>
<gene>
    <name evidence="1" type="primary">13</name>
    <name evidence="1" type="ORF">SEA_VALENTINIPUFF_13</name>
</gene>
<evidence type="ECO:0000313" key="1">
    <source>
        <dbReference type="EMBL" id="AYD87317.1"/>
    </source>
</evidence>
<accession>A0A386KSL2</accession>
<proteinExistence type="predicted"/>
<sequence>MSNFHAAVDVIQEHSDWTVTEYKRLQGPDISPYPFPLDLSVTFEVNVLDRIIHAHFHNGTADGGTFIVTMPVNDTIRAYEPCWIEEEQEITFENEFEAYTFYHAA</sequence>
<organism evidence="1 2">
    <name type="scientific">Microbacterium phage ValentiniPuff</name>
    <dbReference type="NCBI Taxonomy" id="2315705"/>
    <lineage>
        <taxon>Viruses</taxon>
        <taxon>Duplodnaviria</taxon>
        <taxon>Heunggongvirae</taxon>
        <taxon>Uroviricota</taxon>
        <taxon>Caudoviricetes</taxon>
        <taxon>Valentinivirus</taxon>
        <taxon>Valentinivirus valentinipuff</taxon>
    </lineage>
</organism>
<reference evidence="1 2" key="1">
    <citation type="submission" date="2018-08" db="EMBL/GenBank/DDBJ databases">
        <authorList>
            <person name="Preder H."/>
            <person name="Servin-Meza L.A."/>
            <person name="Bonilla J.A."/>
            <person name="Klyczek K."/>
            <person name="Garlena R.A."/>
            <person name="Russell D.A."/>
            <person name="Pope W.H."/>
            <person name="Jacobs-Sera D."/>
            <person name="Hatfull G.F."/>
        </authorList>
    </citation>
    <scope>NUCLEOTIDE SEQUENCE [LARGE SCALE GENOMIC DNA]</scope>
</reference>
<keyword evidence="2" id="KW-1185">Reference proteome</keyword>
<name>A0A386KSL2_9CAUD</name>
<dbReference type="Proteomes" id="UP000281993">
    <property type="component" value="Segment"/>
</dbReference>